<evidence type="ECO:0000256" key="2">
    <source>
        <dbReference type="ARBA" id="ARBA00022679"/>
    </source>
</evidence>
<sequence>MGQSGLVTLRDYIRWAMSRFNQEKLFFMQNGEGAFDEARALVLGALHLPEALHDKYLDCNLHSDEHAKVHRVLEQRIQQRVPAAYLLEEVWFAGLQFKVNQQVMIPRSPIEELLEQQFAPWLAQEPRRILDLCAGSGCLGIACATAFPDAEVWLSELCESALVIAQENITLHQLGGRVQAQRSDLLTQFVGQRFDLIVCKPPYLSEQQFTQLPQELQYEPWHSVVAGQSGLEVIQQILQHAGAYLENDGLLVLEVGPHCEAVSALYPDFDFIWFEHSQAESTAVLALTAQQLNQSKH</sequence>
<dbReference type="PANTHER" id="PTHR47806:SF1">
    <property type="entry name" value="RIBOSOMAL PROTEIN UL3 GLUTAMINE METHYLTRANSFERASE"/>
    <property type="match status" value="1"/>
</dbReference>
<evidence type="ECO:0000313" key="6">
    <source>
        <dbReference type="Proteomes" id="UP001294570"/>
    </source>
</evidence>
<dbReference type="EMBL" id="JAXIVU010000006">
    <property type="protein sequence ID" value="MDY7219177.1"/>
    <property type="molecule type" value="Genomic_DNA"/>
</dbReference>
<gene>
    <name evidence="5" type="primary">prmB</name>
    <name evidence="5" type="ORF">TOI97_06290</name>
</gene>
<dbReference type="InterPro" id="IPR029063">
    <property type="entry name" value="SAM-dependent_MTases_sf"/>
</dbReference>
<dbReference type="InterPro" id="IPR017127">
    <property type="entry name" value="Ribosome_uL3_MTase"/>
</dbReference>
<evidence type="ECO:0000313" key="5">
    <source>
        <dbReference type="EMBL" id="MDY7219177.1"/>
    </source>
</evidence>
<feature type="domain" description="Methyltransferase small" evidence="4">
    <location>
        <begin position="124"/>
        <end position="209"/>
    </location>
</feature>
<dbReference type="NCBIfam" id="TIGR03533">
    <property type="entry name" value="L3_gln_methyl"/>
    <property type="match status" value="1"/>
</dbReference>
<dbReference type="CDD" id="cd02440">
    <property type="entry name" value="AdoMet_MTases"/>
    <property type="match status" value="1"/>
</dbReference>
<accession>A0ABU5GRC7</accession>
<dbReference type="InterPro" id="IPR004556">
    <property type="entry name" value="HemK-like"/>
</dbReference>
<keyword evidence="2 5" id="KW-0808">Transferase</keyword>
<dbReference type="PIRSF" id="PIRSF037167">
    <property type="entry name" value="Mtase_YfcB_prd"/>
    <property type="match status" value="1"/>
</dbReference>
<evidence type="ECO:0000256" key="1">
    <source>
        <dbReference type="ARBA" id="ARBA00022603"/>
    </source>
</evidence>
<keyword evidence="3" id="KW-0949">S-adenosyl-L-methionine</keyword>
<evidence type="ECO:0000256" key="3">
    <source>
        <dbReference type="ARBA" id="ARBA00022691"/>
    </source>
</evidence>
<dbReference type="Pfam" id="PF05175">
    <property type="entry name" value="MTS"/>
    <property type="match status" value="1"/>
</dbReference>
<dbReference type="SUPFAM" id="SSF53335">
    <property type="entry name" value="S-adenosyl-L-methionine-dependent methyltransferases"/>
    <property type="match status" value="1"/>
</dbReference>
<keyword evidence="1 5" id="KW-0489">Methyltransferase</keyword>
<name>A0ABU5GRC7_9GAMM</name>
<dbReference type="PANTHER" id="PTHR47806">
    <property type="entry name" value="50S RIBOSOMAL PROTEIN L3 GLUTAMINE METHYLTRANSFERASE"/>
    <property type="match status" value="1"/>
</dbReference>
<protein>
    <submittedName>
        <fullName evidence="5">50S ribosomal protein L3 N(5)-glutamine methyltransferase</fullName>
        <ecNumber evidence="5">2.1.1.298</ecNumber>
    </submittedName>
</protein>
<keyword evidence="5" id="KW-0687">Ribonucleoprotein</keyword>
<proteinExistence type="predicted"/>
<dbReference type="Proteomes" id="UP001294570">
    <property type="component" value="Unassembled WGS sequence"/>
</dbReference>
<dbReference type="GO" id="GO:0008168">
    <property type="term" value="F:methyltransferase activity"/>
    <property type="evidence" value="ECO:0007669"/>
    <property type="project" value="UniProtKB-KW"/>
</dbReference>
<dbReference type="InterPro" id="IPR007848">
    <property type="entry name" value="Small_mtfrase_dom"/>
</dbReference>
<evidence type="ECO:0000259" key="4">
    <source>
        <dbReference type="Pfam" id="PF05175"/>
    </source>
</evidence>
<keyword evidence="6" id="KW-1185">Reference proteome</keyword>
<keyword evidence="5" id="KW-0689">Ribosomal protein</keyword>
<dbReference type="GO" id="GO:0005840">
    <property type="term" value="C:ribosome"/>
    <property type="evidence" value="ECO:0007669"/>
    <property type="project" value="UniProtKB-KW"/>
</dbReference>
<dbReference type="GO" id="GO:0032259">
    <property type="term" value="P:methylation"/>
    <property type="evidence" value="ECO:0007669"/>
    <property type="project" value="UniProtKB-KW"/>
</dbReference>
<dbReference type="EC" id="2.1.1.298" evidence="5"/>
<organism evidence="5 6">
    <name type="scientific">Denitrificimonas halotolerans</name>
    <dbReference type="NCBI Taxonomy" id="3098930"/>
    <lineage>
        <taxon>Bacteria</taxon>
        <taxon>Pseudomonadati</taxon>
        <taxon>Pseudomonadota</taxon>
        <taxon>Gammaproteobacteria</taxon>
        <taxon>Pseudomonadales</taxon>
        <taxon>Pseudomonadaceae</taxon>
        <taxon>Denitrificimonas</taxon>
    </lineage>
</organism>
<comment type="caution">
    <text evidence="5">The sequence shown here is derived from an EMBL/GenBank/DDBJ whole genome shotgun (WGS) entry which is preliminary data.</text>
</comment>
<reference evidence="5 6" key="1">
    <citation type="submission" date="2023-12" db="EMBL/GenBank/DDBJ databases">
        <title>Denitrificimonas halotolerans sp. nov.,a novel species isolated from landfill leachate.</title>
        <authorList>
            <person name="Wang S."/>
        </authorList>
    </citation>
    <scope>NUCLEOTIDE SEQUENCE [LARGE SCALE GENOMIC DNA]</scope>
    <source>
        <strain evidence="5 6">JX-1</strain>
    </source>
</reference>
<dbReference type="NCBIfam" id="TIGR00536">
    <property type="entry name" value="hemK_fam"/>
    <property type="match status" value="1"/>
</dbReference>
<dbReference type="RefSeq" id="WP_321553272.1">
    <property type="nucleotide sequence ID" value="NZ_JAXIVU010000006.1"/>
</dbReference>
<dbReference type="Gene3D" id="3.40.50.150">
    <property type="entry name" value="Vaccinia Virus protein VP39"/>
    <property type="match status" value="1"/>
</dbReference>